<feature type="transmembrane region" description="Helical" evidence="6">
    <location>
        <begin position="486"/>
        <end position="505"/>
    </location>
</feature>
<feature type="transmembrane region" description="Helical" evidence="6">
    <location>
        <begin position="116"/>
        <end position="139"/>
    </location>
</feature>
<feature type="transmembrane region" description="Helical" evidence="6">
    <location>
        <begin position="60"/>
        <end position="80"/>
    </location>
</feature>
<evidence type="ECO:0000256" key="1">
    <source>
        <dbReference type="ARBA" id="ARBA00004141"/>
    </source>
</evidence>
<dbReference type="RefSeq" id="WP_083458841.1">
    <property type="nucleotide sequence ID" value="NZ_LAQT01000004.1"/>
</dbReference>
<dbReference type="PATRIC" id="fig|857265.3.peg.1467"/>
<keyword evidence="5 6" id="KW-0472">Membrane</keyword>
<keyword evidence="2" id="KW-0813">Transport</keyword>
<keyword evidence="4 6" id="KW-1133">Transmembrane helix</keyword>
<evidence type="ECO:0000259" key="7">
    <source>
        <dbReference type="PROSITE" id="PS50850"/>
    </source>
</evidence>
<dbReference type="InterPro" id="IPR011701">
    <property type="entry name" value="MFS"/>
</dbReference>
<feature type="transmembrane region" description="Helical" evidence="6">
    <location>
        <begin position="312"/>
        <end position="332"/>
    </location>
</feature>
<dbReference type="AlphaFoldDB" id="A0A0N1JT85"/>
<dbReference type="Pfam" id="PF07690">
    <property type="entry name" value="MFS_1"/>
    <property type="match status" value="1"/>
</dbReference>
<dbReference type="GO" id="GO:0016020">
    <property type="term" value="C:membrane"/>
    <property type="evidence" value="ECO:0007669"/>
    <property type="project" value="UniProtKB-SubCell"/>
</dbReference>
<dbReference type="PANTHER" id="PTHR42718:SF9">
    <property type="entry name" value="MAJOR FACILITATOR SUPERFAMILY MULTIDRUG TRANSPORTER MFSC"/>
    <property type="match status" value="1"/>
</dbReference>
<dbReference type="STRING" id="857265.WG78_07140"/>
<dbReference type="SUPFAM" id="SSF103473">
    <property type="entry name" value="MFS general substrate transporter"/>
    <property type="match status" value="1"/>
</dbReference>
<dbReference type="Gene3D" id="1.20.1720.10">
    <property type="entry name" value="Multidrug resistance protein D"/>
    <property type="match status" value="1"/>
</dbReference>
<dbReference type="PROSITE" id="PS50850">
    <property type="entry name" value="MFS"/>
    <property type="match status" value="1"/>
</dbReference>
<organism evidence="8 9">
    <name type="scientific">Amantichitinum ursilacus</name>
    <dbReference type="NCBI Taxonomy" id="857265"/>
    <lineage>
        <taxon>Bacteria</taxon>
        <taxon>Pseudomonadati</taxon>
        <taxon>Pseudomonadota</taxon>
        <taxon>Betaproteobacteria</taxon>
        <taxon>Neisseriales</taxon>
        <taxon>Chitinibacteraceae</taxon>
        <taxon>Amantichitinum</taxon>
    </lineage>
</organism>
<dbReference type="InterPro" id="IPR036259">
    <property type="entry name" value="MFS_trans_sf"/>
</dbReference>
<feature type="transmembrane region" description="Helical" evidence="6">
    <location>
        <begin position="92"/>
        <end position="110"/>
    </location>
</feature>
<feature type="transmembrane region" description="Helical" evidence="6">
    <location>
        <begin position="372"/>
        <end position="390"/>
    </location>
</feature>
<proteinExistence type="predicted"/>
<evidence type="ECO:0000256" key="5">
    <source>
        <dbReference type="ARBA" id="ARBA00023136"/>
    </source>
</evidence>
<dbReference type="PROSITE" id="PS00216">
    <property type="entry name" value="SUGAR_TRANSPORT_1"/>
    <property type="match status" value="1"/>
</dbReference>
<evidence type="ECO:0000256" key="4">
    <source>
        <dbReference type="ARBA" id="ARBA00022989"/>
    </source>
</evidence>
<comment type="subcellular location">
    <subcellularLocation>
        <location evidence="1">Membrane</location>
        <topology evidence="1">Multi-pass membrane protein</topology>
    </subcellularLocation>
</comment>
<feature type="transmembrane region" description="Helical" evidence="6">
    <location>
        <begin position="210"/>
        <end position="231"/>
    </location>
</feature>
<protein>
    <submittedName>
        <fullName evidence="8">Multidrug resistance protein stp</fullName>
    </submittedName>
</protein>
<feature type="domain" description="Major facilitator superfamily (MFS) profile" evidence="7">
    <location>
        <begin position="26"/>
        <end position="509"/>
    </location>
</feature>
<feature type="transmembrane region" description="Helical" evidence="6">
    <location>
        <begin position="151"/>
        <end position="171"/>
    </location>
</feature>
<reference evidence="8 9" key="1">
    <citation type="submission" date="2015-07" db="EMBL/GenBank/DDBJ databases">
        <title>Draft genome sequence of the Amantichitinum ursilacus IGB-41, a new chitin-degrading bacterium.</title>
        <authorList>
            <person name="Kirstahler P."/>
            <person name="Guenther M."/>
            <person name="Grumaz C."/>
            <person name="Rupp S."/>
            <person name="Zibek S."/>
            <person name="Sohn K."/>
        </authorList>
    </citation>
    <scope>NUCLEOTIDE SEQUENCE [LARGE SCALE GENOMIC DNA]</scope>
    <source>
        <strain evidence="8 9">IGB-41</strain>
    </source>
</reference>
<dbReference type="Gene3D" id="1.20.1250.20">
    <property type="entry name" value="MFS general substrate transporter like domains"/>
    <property type="match status" value="1"/>
</dbReference>
<feature type="transmembrane region" description="Helical" evidence="6">
    <location>
        <begin position="411"/>
        <end position="433"/>
    </location>
</feature>
<dbReference type="InterPro" id="IPR005829">
    <property type="entry name" value="Sugar_transporter_CS"/>
</dbReference>
<keyword evidence="9" id="KW-1185">Reference proteome</keyword>
<feature type="transmembrane region" description="Helical" evidence="6">
    <location>
        <begin position="339"/>
        <end position="360"/>
    </location>
</feature>
<dbReference type="EMBL" id="LAQT01000004">
    <property type="protein sequence ID" value="KPC53878.1"/>
    <property type="molecule type" value="Genomic_DNA"/>
</dbReference>
<keyword evidence="3 6" id="KW-0812">Transmembrane</keyword>
<comment type="caution">
    <text evidence="8">The sequence shown here is derived from an EMBL/GenBank/DDBJ whole genome shotgun (WGS) entry which is preliminary data.</text>
</comment>
<dbReference type="GO" id="GO:0022857">
    <property type="term" value="F:transmembrane transporter activity"/>
    <property type="evidence" value="ECO:0007669"/>
    <property type="project" value="InterPro"/>
</dbReference>
<dbReference type="OrthoDB" id="9807274at2"/>
<evidence type="ECO:0000256" key="6">
    <source>
        <dbReference type="SAM" id="Phobius"/>
    </source>
</evidence>
<evidence type="ECO:0000256" key="2">
    <source>
        <dbReference type="ARBA" id="ARBA00022448"/>
    </source>
</evidence>
<dbReference type="Proteomes" id="UP000037939">
    <property type="component" value="Unassembled WGS sequence"/>
</dbReference>
<evidence type="ECO:0000313" key="8">
    <source>
        <dbReference type="EMBL" id="KPC53878.1"/>
    </source>
</evidence>
<evidence type="ECO:0000256" key="3">
    <source>
        <dbReference type="ARBA" id="ARBA00022692"/>
    </source>
</evidence>
<sequence>MPSDRIPLAHPPHAQTAAQSRSKALILAAVCLAGMMMPLSFTAPGIAIPAISKTFGGSPLALAWVVNAFILAFGSAVMAAGALADRFGRKRMFAWGTVAFGLTSLAQTFSPDLTTLIVLRTLQGIAAATTMAGGSASIAHEFEGPARTHAYSLLGTSFGVGLAFGPVWAGFLIENMGWRSIFMTSVVISALVLLFGVPRMHESRDPDAKGVDVWGTLSFTALLLLLNLGIMQGPQSGWTSLPTLALLAGAAVFLAVFIQVERTHPRSMLDLSLFRNRRFLGAQALPFGTAFSFVVPLILLPVRFIGVEGWDPVHAGLMMVALAAPMLIVPFVGALMTRWFSAATLCLAGFAISTVGMLWLANIEPGSAGSTFAWPMLLIGIGAGLPWGLMDDLAISVVARERAGMATGFFATVRVAGESVALAITGAVLVGLLQGALLNHLSGSGLPVVTLSNTLAAGDLHQAGVQWPGVAHAAWVSIYGEAFHDMALALAALTFIAGVIAWLTLRVAPAAATSVAVAAAAQPVLCTAKAED</sequence>
<feature type="transmembrane region" description="Helical" evidence="6">
    <location>
        <begin position="24"/>
        <end position="48"/>
    </location>
</feature>
<dbReference type="InterPro" id="IPR020846">
    <property type="entry name" value="MFS_dom"/>
</dbReference>
<accession>A0A0N1JT85</accession>
<name>A0A0N1JT85_9NEIS</name>
<evidence type="ECO:0000313" key="9">
    <source>
        <dbReference type="Proteomes" id="UP000037939"/>
    </source>
</evidence>
<feature type="transmembrane region" description="Helical" evidence="6">
    <location>
        <begin position="237"/>
        <end position="258"/>
    </location>
</feature>
<gene>
    <name evidence="8" type="primary">stp_3</name>
    <name evidence="8" type="ORF">WG78_07140</name>
</gene>
<feature type="transmembrane region" description="Helical" evidence="6">
    <location>
        <begin position="177"/>
        <end position="198"/>
    </location>
</feature>
<feature type="transmembrane region" description="Helical" evidence="6">
    <location>
        <begin position="279"/>
        <end position="300"/>
    </location>
</feature>
<dbReference type="CDD" id="cd17321">
    <property type="entry name" value="MFS_MMR_MDR_like"/>
    <property type="match status" value="1"/>
</dbReference>
<dbReference type="PANTHER" id="PTHR42718">
    <property type="entry name" value="MAJOR FACILITATOR SUPERFAMILY MULTIDRUG TRANSPORTER MFSC"/>
    <property type="match status" value="1"/>
</dbReference>